<keyword evidence="1" id="KW-0732">Signal</keyword>
<feature type="domain" description="Nucleoside phosphorylase" evidence="3">
    <location>
        <begin position="12"/>
        <end position="302"/>
    </location>
</feature>
<feature type="signal peptide" evidence="1">
    <location>
        <begin position="1"/>
        <end position="25"/>
    </location>
</feature>
<evidence type="ECO:0000313" key="4">
    <source>
        <dbReference type="EMBL" id="KAL2788303.1"/>
    </source>
</evidence>
<evidence type="ECO:0000259" key="2">
    <source>
        <dbReference type="Pfam" id="PF00931"/>
    </source>
</evidence>
<sequence length="1134" mass="127264">MSARPTSRNEFTIAIICALPLEAEAVEALFDEVYDVLGRTYGKRDGDANSYINGRIGRHNVVLCYMPEMGKVSAAIVAANVKATYRKLELALVVGICGGVPKYKDKEIFLGDAIVADSVVGYGFGKQYPGGFQSKPVSRKSSPEIRSFVAALQTGQLRVEFGDRTRRHLRKLKQDNEKWRSPSSPNARDVLFETGYHHKHRPPRPPECSCFDGDTICDEALLDDCKSLGCDGSRISRLRDRVEGANIHFGPIASADTVMKSGEHRDKLAKTHNVIGFEMEGAGVWETISSCIVVKGVCDYADSHKAKDWQNHAAAAGACTAKAFLECWNPAKQVPFERNPKFAGRQAEINEVQALIDSANGPKKIALAGLGGIGKTQVALELAHQMKDRDAEYSVFWIPCNSFESIEQAFLSVTSALGMQGVNPAEARDSVKAYLSHNVTKWLLILDNVDDLTLWADLQDSLPQSKQGRVLVTTRNQRLVASLHVISISEPDGDTGIDILRNALGEKHQIGDRKTAITLLDRLAYLPLAITQAAAYIKYIGPSFTLLDYLELIDEQESKVIELLSADFRDEGCHASPVASTWLVTFQQIQQSDPSAADYLSLMACVNPHNIPRTFLPPLASKRETFSAIGLLDSFSLITVQPEKGSLTLHRLVYLVTRSWMRTNREFSKYLYRAADRLKEIIPSLGDENNQRLRQYLPHTMSLINEAEFTVDLKYDDLLWKTAHCQYRDGRYKDAQRLFMSIVELRNKEYGDQHADTLTGMAWLAYTYAQQARLDEAEELAARVLQIQNQELGEHHPDTMSTMVHLCSIYRDKGEWAKARTLHSRLLDIYKEALGPTHPTTLSAMADLAVTCSRHGNQEEAERLKLHVLNTRREVLGAGHVDTLTSMHSLARAYSFQGRVDEAKKLHWEVIEQGKKALGLEPWIWMDQREWKPAEELLVQQHLGTLFAMSNLSLDLAIQALDARKDLLGWEHPETLKSMHDLAKIYIHQGRQAEGAKLREQAIKIETKEDTLGPNDPRVIDNLDKLAWDWHVSGRKEEALELKARVVRLRTEQRGPDHCITKWAVKDLTSWREQAETQGTPISEPGQTAVYQDSITGLDLGSESSSVATRVTRRRERLFPKTMFDRARKLVRGP</sequence>
<feature type="chain" id="PRO_5045280930" description="Kinesin light chain" evidence="1">
    <location>
        <begin position="26"/>
        <end position="1134"/>
    </location>
</feature>
<dbReference type="Gene3D" id="1.25.40.10">
    <property type="entry name" value="Tetratricopeptide repeat domain"/>
    <property type="match status" value="2"/>
</dbReference>
<evidence type="ECO:0000313" key="5">
    <source>
        <dbReference type="Proteomes" id="UP001610563"/>
    </source>
</evidence>
<evidence type="ECO:0008006" key="6">
    <source>
        <dbReference type="Google" id="ProtNLM"/>
    </source>
</evidence>
<dbReference type="Gene3D" id="3.40.50.1580">
    <property type="entry name" value="Nucleoside phosphorylase domain"/>
    <property type="match status" value="1"/>
</dbReference>
<dbReference type="InterPro" id="IPR027417">
    <property type="entry name" value="P-loop_NTPase"/>
</dbReference>
<dbReference type="Pfam" id="PF00931">
    <property type="entry name" value="NB-ARC"/>
    <property type="match status" value="1"/>
</dbReference>
<evidence type="ECO:0000259" key="3">
    <source>
        <dbReference type="Pfam" id="PF01048"/>
    </source>
</evidence>
<dbReference type="InterPro" id="IPR035994">
    <property type="entry name" value="Nucleoside_phosphorylase_sf"/>
</dbReference>
<dbReference type="Proteomes" id="UP001610563">
    <property type="component" value="Unassembled WGS sequence"/>
</dbReference>
<dbReference type="InterPro" id="IPR002182">
    <property type="entry name" value="NB-ARC"/>
</dbReference>
<evidence type="ECO:0000256" key="1">
    <source>
        <dbReference type="SAM" id="SignalP"/>
    </source>
</evidence>
<reference evidence="4 5" key="1">
    <citation type="submission" date="2024-07" db="EMBL/GenBank/DDBJ databases">
        <title>Section-level genome sequencing and comparative genomics of Aspergillus sections Usti and Cavernicolus.</title>
        <authorList>
            <consortium name="Lawrence Berkeley National Laboratory"/>
            <person name="Nybo J.L."/>
            <person name="Vesth T.C."/>
            <person name="Theobald S."/>
            <person name="Frisvad J.C."/>
            <person name="Larsen T.O."/>
            <person name="Kjaerboelling I."/>
            <person name="Rothschild-Mancinelli K."/>
            <person name="Lyhne E.K."/>
            <person name="Kogle M.E."/>
            <person name="Barry K."/>
            <person name="Clum A."/>
            <person name="Na H."/>
            <person name="Ledsgaard L."/>
            <person name="Lin J."/>
            <person name="Lipzen A."/>
            <person name="Kuo A."/>
            <person name="Riley R."/>
            <person name="Mondo S."/>
            <person name="Labutti K."/>
            <person name="Haridas S."/>
            <person name="Pangalinan J."/>
            <person name="Salamov A.A."/>
            <person name="Simmons B.A."/>
            <person name="Magnuson J.K."/>
            <person name="Chen J."/>
            <person name="Drula E."/>
            <person name="Henrissat B."/>
            <person name="Wiebenga A."/>
            <person name="Lubbers R.J."/>
            <person name="Gomes A.C."/>
            <person name="Makela M.R."/>
            <person name="Stajich J."/>
            <person name="Grigoriev I.V."/>
            <person name="Mortensen U.H."/>
            <person name="De Vries R.P."/>
            <person name="Baker S.E."/>
            <person name="Andersen M.R."/>
        </authorList>
    </citation>
    <scope>NUCLEOTIDE SEQUENCE [LARGE SCALE GENOMIC DNA]</scope>
    <source>
        <strain evidence="4 5">CBS 209.92</strain>
    </source>
</reference>
<dbReference type="Pfam" id="PF13424">
    <property type="entry name" value="TPR_12"/>
    <property type="match status" value="2"/>
</dbReference>
<accession>A0ABR4FYH0</accession>
<dbReference type="InterPro" id="IPR053137">
    <property type="entry name" value="NLR-like"/>
</dbReference>
<dbReference type="Gene3D" id="3.40.50.300">
    <property type="entry name" value="P-loop containing nucleotide triphosphate hydrolases"/>
    <property type="match status" value="1"/>
</dbReference>
<dbReference type="InterPro" id="IPR000845">
    <property type="entry name" value="Nucleoside_phosphorylase_d"/>
</dbReference>
<dbReference type="SUPFAM" id="SSF52540">
    <property type="entry name" value="P-loop containing nucleoside triphosphate hydrolases"/>
    <property type="match status" value="1"/>
</dbReference>
<dbReference type="InterPro" id="IPR011990">
    <property type="entry name" value="TPR-like_helical_dom_sf"/>
</dbReference>
<dbReference type="SUPFAM" id="SSF53167">
    <property type="entry name" value="Purine and uridine phosphorylases"/>
    <property type="match status" value="1"/>
</dbReference>
<dbReference type="SUPFAM" id="SSF48452">
    <property type="entry name" value="TPR-like"/>
    <property type="match status" value="3"/>
</dbReference>
<comment type="caution">
    <text evidence="4">The sequence shown here is derived from an EMBL/GenBank/DDBJ whole genome shotgun (WGS) entry which is preliminary data.</text>
</comment>
<name>A0ABR4FYH0_9EURO</name>
<gene>
    <name evidence="4" type="ORF">BJX66DRAFT_352802</name>
</gene>
<keyword evidence="5" id="KW-1185">Reference proteome</keyword>
<proteinExistence type="predicted"/>
<dbReference type="Pfam" id="PF01048">
    <property type="entry name" value="PNP_UDP_1"/>
    <property type="match status" value="1"/>
</dbReference>
<dbReference type="EMBL" id="JBFTWV010000081">
    <property type="protein sequence ID" value="KAL2788303.1"/>
    <property type="molecule type" value="Genomic_DNA"/>
</dbReference>
<dbReference type="Pfam" id="PF13374">
    <property type="entry name" value="TPR_10"/>
    <property type="match status" value="1"/>
</dbReference>
<feature type="domain" description="NB-ARC" evidence="2">
    <location>
        <begin position="346"/>
        <end position="481"/>
    </location>
</feature>
<dbReference type="PANTHER" id="PTHR46082:SF6">
    <property type="entry name" value="AAA+ ATPASE DOMAIN-CONTAINING PROTEIN-RELATED"/>
    <property type="match status" value="1"/>
</dbReference>
<protein>
    <recommendedName>
        <fullName evidence="6">Kinesin light chain</fullName>
    </recommendedName>
</protein>
<dbReference type="PANTHER" id="PTHR46082">
    <property type="entry name" value="ATP/GTP-BINDING PROTEIN-RELATED"/>
    <property type="match status" value="1"/>
</dbReference>
<organism evidence="4 5">
    <name type="scientific">Aspergillus keveii</name>
    <dbReference type="NCBI Taxonomy" id="714993"/>
    <lineage>
        <taxon>Eukaryota</taxon>
        <taxon>Fungi</taxon>
        <taxon>Dikarya</taxon>
        <taxon>Ascomycota</taxon>
        <taxon>Pezizomycotina</taxon>
        <taxon>Eurotiomycetes</taxon>
        <taxon>Eurotiomycetidae</taxon>
        <taxon>Eurotiales</taxon>
        <taxon>Aspergillaceae</taxon>
        <taxon>Aspergillus</taxon>
        <taxon>Aspergillus subgen. Nidulantes</taxon>
    </lineage>
</organism>